<evidence type="ECO:0000313" key="3">
    <source>
        <dbReference type="Proteomes" id="UP000270094"/>
    </source>
</evidence>
<keyword evidence="3" id="KW-1185">Reference proteome</keyword>
<dbReference type="OrthoDB" id="5788229at2759"/>
<sequence>MFLKCLTLAMESVKPMTLEWVISCIWCFMAIHGFASAVCVASWTRTGLLPTVQDIYPITIDTMFGVEPLVYLMVAFSSTLALIVHVLVFVHVNHEWISYNEELTNASKLKQLTVPDVLDSFSARQSELMRMTKFVRLFVTLSTVFASLTAIDGLYFMAGLVQYLPPLN</sequence>
<gene>
    <name evidence="2" type="ORF">SVUK_LOCUS12633</name>
</gene>
<dbReference type="EMBL" id="UYYB01099724">
    <property type="protein sequence ID" value="VDM77635.1"/>
    <property type="molecule type" value="Genomic_DNA"/>
</dbReference>
<dbReference type="PANTHER" id="PTHR31930:SF1">
    <property type="entry name" value="SERPENTINE RECEPTOR, CLASS R"/>
    <property type="match status" value="1"/>
</dbReference>
<keyword evidence="1" id="KW-1133">Transmembrane helix</keyword>
<proteinExistence type="predicted"/>
<protein>
    <submittedName>
        <fullName evidence="2">Uncharacterized protein</fullName>
    </submittedName>
</protein>
<dbReference type="PANTHER" id="PTHR31930">
    <property type="entry name" value="SERPENTINE RECEPTOR, CLASS R"/>
    <property type="match status" value="1"/>
</dbReference>
<feature type="transmembrane region" description="Helical" evidence="1">
    <location>
        <begin position="20"/>
        <end position="43"/>
    </location>
</feature>
<dbReference type="Pfam" id="PF03268">
    <property type="entry name" value="DUF267"/>
    <property type="match status" value="2"/>
</dbReference>
<keyword evidence="1" id="KW-0812">Transmembrane</keyword>
<name>A0A3P7L4J7_STRVU</name>
<evidence type="ECO:0000313" key="2">
    <source>
        <dbReference type="EMBL" id="VDM77635.1"/>
    </source>
</evidence>
<accession>A0A3P7L4J7</accession>
<feature type="transmembrane region" description="Helical" evidence="1">
    <location>
        <begin position="134"/>
        <end position="158"/>
    </location>
</feature>
<dbReference type="InterPro" id="IPR004950">
    <property type="entry name" value="DUF267_CAE_spp"/>
</dbReference>
<reference evidence="2 3" key="1">
    <citation type="submission" date="2018-11" db="EMBL/GenBank/DDBJ databases">
        <authorList>
            <consortium name="Pathogen Informatics"/>
        </authorList>
    </citation>
    <scope>NUCLEOTIDE SEQUENCE [LARGE SCALE GENOMIC DNA]</scope>
</reference>
<dbReference type="AlphaFoldDB" id="A0A3P7L4J7"/>
<organism evidence="2 3">
    <name type="scientific">Strongylus vulgaris</name>
    <name type="common">Blood worm</name>
    <dbReference type="NCBI Taxonomy" id="40348"/>
    <lineage>
        <taxon>Eukaryota</taxon>
        <taxon>Metazoa</taxon>
        <taxon>Ecdysozoa</taxon>
        <taxon>Nematoda</taxon>
        <taxon>Chromadorea</taxon>
        <taxon>Rhabditida</taxon>
        <taxon>Rhabditina</taxon>
        <taxon>Rhabditomorpha</taxon>
        <taxon>Strongyloidea</taxon>
        <taxon>Strongylidae</taxon>
        <taxon>Strongylus</taxon>
    </lineage>
</organism>
<dbReference type="Proteomes" id="UP000270094">
    <property type="component" value="Unassembled WGS sequence"/>
</dbReference>
<feature type="transmembrane region" description="Helical" evidence="1">
    <location>
        <begin position="69"/>
        <end position="90"/>
    </location>
</feature>
<keyword evidence="1" id="KW-0472">Membrane</keyword>
<evidence type="ECO:0000256" key="1">
    <source>
        <dbReference type="SAM" id="Phobius"/>
    </source>
</evidence>